<accession>A0A8S5SJ28</accession>
<dbReference type="EMBL" id="BK032606">
    <property type="protein sequence ID" value="DAF50936.1"/>
    <property type="molecule type" value="Genomic_DNA"/>
</dbReference>
<reference evidence="1" key="1">
    <citation type="journal article" date="2021" name="Proc. Natl. Acad. Sci. U.S.A.">
        <title>A Catalog of Tens of Thousands of Viruses from Human Metagenomes Reveals Hidden Associations with Chronic Diseases.</title>
        <authorList>
            <person name="Tisza M.J."/>
            <person name="Buck C.B."/>
        </authorList>
    </citation>
    <scope>NUCLEOTIDE SEQUENCE</scope>
    <source>
        <strain evidence="1">CtRPk8</strain>
    </source>
</reference>
<sequence>MTVYMIVTRDKYRLPRWWGTTTAELAQLSGRKHQNVRIAIWKAIRNGGRFGCYEVVRLEEGE</sequence>
<protein>
    <submittedName>
        <fullName evidence="1">Uncharacterized protein</fullName>
    </submittedName>
</protein>
<name>A0A8S5SJ28_9CAUD</name>
<proteinExistence type="predicted"/>
<evidence type="ECO:0000313" key="1">
    <source>
        <dbReference type="EMBL" id="DAF50936.1"/>
    </source>
</evidence>
<organism evidence="1">
    <name type="scientific">Siphoviridae sp. ctRPk8</name>
    <dbReference type="NCBI Taxonomy" id="2827870"/>
    <lineage>
        <taxon>Viruses</taxon>
        <taxon>Duplodnaviria</taxon>
        <taxon>Heunggongvirae</taxon>
        <taxon>Uroviricota</taxon>
        <taxon>Caudoviricetes</taxon>
    </lineage>
</organism>